<keyword evidence="2" id="KW-1185">Reference proteome</keyword>
<protein>
    <submittedName>
        <fullName evidence="3">Mediator of RNA polymerase II transcription subunit 30</fullName>
    </submittedName>
</protein>
<dbReference type="EMBL" id="UZAH01003065">
    <property type="protein sequence ID" value="VDO23671.1"/>
    <property type="molecule type" value="Genomic_DNA"/>
</dbReference>
<reference evidence="1 2" key="1">
    <citation type="submission" date="2018-11" db="EMBL/GenBank/DDBJ databases">
        <authorList>
            <consortium name="Pathogen Informatics"/>
        </authorList>
    </citation>
    <scope>NUCLEOTIDE SEQUENCE [LARGE SCALE GENOMIC DNA]</scope>
</reference>
<organism evidence="2 3">
    <name type="scientific">Heligmosomoides polygyrus</name>
    <name type="common">Parasitic roundworm</name>
    <dbReference type="NCBI Taxonomy" id="6339"/>
    <lineage>
        <taxon>Eukaryota</taxon>
        <taxon>Metazoa</taxon>
        <taxon>Ecdysozoa</taxon>
        <taxon>Nematoda</taxon>
        <taxon>Chromadorea</taxon>
        <taxon>Rhabditida</taxon>
        <taxon>Rhabditina</taxon>
        <taxon>Rhabditomorpha</taxon>
        <taxon>Strongyloidea</taxon>
        <taxon>Heligmosomidae</taxon>
        <taxon>Heligmosomoides</taxon>
    </lineage>
</organism>
<dbReference type="WBParaSite" id="HPBE_0000220501-mRNA-1">
    <property type="protein sequence ID" value="HPBE_0000220501-mRNA-1"/>
    <property type="gene ID" value="HPBE_0000220501"/>
</dbReference>
<name>A0A183F7R3_HELPZ</name>
<accession>A0A3P7TQ98</accession>
<proteinExistence type="predicted"/>
<gene>
    <name evidence="1" type="ORF">HPBE_LOCUS2205</name>
</gene>
<reference evidence="3" key="2">
    <citation type="submission" date="2019-09" db="UniProtKB">
        <authorList>
            <consortium name="WormBaseParasite"/>
        </authorList>
    </citation>
    <scope>IDENTIFICATION</scope>
</reference>
<dbReference type="OrthoDB" id="6020750at2759"/>
<evidence type="ECO:0000313" key="2">
    <source>
        <dbReference type="Proteomes" id="UP000050761"/>
    </source>
</evidence>
<evidence type="ECO:0000313" key="3">
    <source>
        <dbReference type="WBParaSite" id="HPBE_0000220501-mRNA-1"/>
    </source>
</evidence>
<evidence type="ECO:0000313" key="1">
    <source>
        <dbReference type="EMBL" id="VDO23671.1"/>
    </source>
</evidence>
<dbReference type="Proteomes" id="UP000050761">
    <property type="component" value="Unassembled WGS sequence"/>
</dbReference>
<sequence>MLDEVGLSMQIEPLQNAINKLEKKIEQLGMVHQQGIEMLNFKLQSYERVFETLLQRTQPKSNCVFCSYEDNKDGHPTGRCCRFPDAVARAVQANVLQLCNKCLQQKHDEDCGFRISSNSTSGFTTSTTTHPPSSTTSAWEAAVSQPERCDRILQYLFTLICPARPR</sequence>
<dbReference type="AlphaFoldDB" id="A0A183F7R3"/>
<accession>A0A183F7R3</accession>